<dbReference type="RefSeq" id="WP_037069715.1">
    <property type="nucleotide sequence ID" value="NZ_HG916852.1"/>
</dbReference>
<sequence length="153" mass="16925">MHIDIEKPKINPVHFIAIVGGAIVNAFFVGGVWVSLNRDVADIRETQRSQASRFDSESLDRKNDNSEVQRQIAQIAPLSFQTTRALEATAENKKGIEAANTRIDRVVESFGGKLDTMIDTINKVATRVEVLSSKIDASGKSDKTLYKMPIVRP</sequence>
<dbReference type="AlphaFoldDB" id="W6R8T1"/>
<evidence type="ECO:0000313" key="3">
    <source>
        <dbReference type="Proteomes" id="UP000019443"/>
    </source>
</evidence>
<dbReference type="HOGENOM" id="CLU_1711805_0_0_5"/>
<dbReference type="EMBL" id="HG916852">
    <property type="protein sequence ID" value="CDM57687.1"/>
    <property type="molecule type" value="Genomic_DNA"/>
</dbReference>
<evidence type="ECO:0000256" key="1">
    <source>
        <dbReference type="SAM" id="Phobius"/>
    </source>
</evidence>
<reference evidence="2" key="1">
    <citation type="submission" date="2013-11" db="EMBL/GenBank/DDBJ databases">
        <title>Draft genome sequence of the broad-host-range Rhizobium sp. LPU83 strain, a member of the low-genetic diversity Oregon-like Rhizobium sp. group.</title>
        <authorList>
            <person name="Wibberg D."/>
            <person name="Puehler A."/>
            <person name="Schlueter A."/>
        </authorList>
    </citation>
    <scope>NUCLEOTIDE SEQUENCE [LARGE SCALE GENOMIC DNA]</scope>
    <source>
        <strain evidence="2">LPU83</strain>
    </source>
</reference>
<feature type="transmembrane region" description="Helical" evidence="1">
    <location>
        <begin position="12"/>
        <end position="36"/>
    </location>
</feature>
<keyword evidence="1" id="KW-1133">Transmembrane helix</keyword>
<organism evidence="2 3">
    <name type="scientific">Rhizobium favelukesii</name>
    <dbReference type="NCBI Taxonomy" id="348824"/>
    <lineage>
        <taxon>Bacteria</taxon>
        <taxon>Pseudomonadati</taxon>
        <taxon>Pseudomonadota</taxon>
        <taxon>Alphaproteobacteria</taxon>
        <taxon>Hyphomicrobiales</taxon>
        <taxon>Rhizobiaceae</taxon>
        <taxon>Rhizobium/Agrobacterium group</taxon>
        <taxon>Rhizobium</taxon>
    </lineage>
</organism>
<dbReference type="eggNOG" id="ENOG50300E4">
    <property type="taxonomic scope" value="Bacteria"/>
</dbReference>
<keyword evidence="1" id="KW-0472">Membrane</keyword>
<protein>
    <submittedName>
        <fullName evidence="2">Uncharacterized protein</fullName>
    </submittedName>
</protein>
<accession>W6R8T1</accession>
<dbReference type="Proteomes" id="UP000019443">
    <property type="component" value="Chromosome"/>
</dbReference>
<gene>
    <name evidence="2" type="ORF">LPU83_2030</name>
</gene>
<keyword evidence="1" id="KW-0812">Transmembrane</keyword>
<dbReference type="PATRIC" id="fig|348824.6.peg.2191"/>
<proteinExistence type="predicted"/>
<dbReference type="KEGG" id="rhl:LPU83_2030"/>
<name>W6R8T1_9HYPH</name>
<evidence type="ECO:0000313" key="2">
    <source>
        <dbReference type="EMBL" id="CDM57687.1"/>
    </source>
</evidence>
<keyword evidence="3" id="KW-1185">Reference proteome</keyword>